<organism evidence="7 8">
    <name type="scientific">Candidatus Limadaptatus stercorigallinarum</name>
    <dbReference type="NCBI Taxonomy" id="2840845"/>
    <lineage>
        <taxon>Bacteria</taxon>
        <taxon>Bacillati</taxon>
        <taxon>Bacillota</taxon>
        <taxon>Clostridia</taxon>
        <taxon>Eubacteriales</taxon>
        <taxon>Candidatus Limadaptatus</taxon>
    </lineage>
</organism>
<dbReference type="Pfam" id="PF01325">
    <property type="entry name" value="Fe_dep_repress"/>
    <property type="match status" value="1"/>
</dbReference>
<dbReference type="AlphaFoldDB" id="A0A9D1HQY8"/>
<dbReference type="GO" id="GO:0003700">
    <property type="term" value="F:DNA-binding transcription factor activity"/>
    <property type="evidence" value="ECO:0007669"/>
    <property type="project" value="InterPro"/>
</dbReference>
<accession>A0A9D1HQY8</accession>
<evidence type="ECO:0000256" key="2">
    <source>
        <dbReference type="ARBA" id="ARBA00023015"/>
    </source>
</evidence>
<dbReference type="GO" id="GO:0003677">
    <property type="term" value="F:DNA binding"/>
    <property type="evidence" value="ECO:0007669"/>
    <property type="project" value="UniProtKB-KW"/>
</dbReference>
<protein>
    <submittedName>
        <fullName evidence="7">Metal-dependent transcriptional regulator</fullName>
    </submittedName>
</protein>
<feature type="domain" description="Iron dependent repressor metal binding and dimerisation" evidence="6">
    <location>
        <begin position="65"/>
        <end position="118"/>
    </location>
</feature>
<dbReference type="GO" id="GO:0046983">
    <property type="term" value="F:protein dimerization activity"/>
    <property type="evidence" value="ECO:0007669"/>
    <property type="project" value="InterPro"/>
</dbReference>
<keyword evidence="4" id="KW-0804">Transcription</keyword>
<evidence type="ECO:0000313" key="7">
    <source>
        <dbReference type="EMBL" id="HIU20891.1"/>
    </source>
</evidence>
<dbReference type="GO" id="GO:0046914">
    <property type="term" value="F:transition metal ion binding"/>
    <property type="evidence" value="ECO:0007669"/>
    <property type="project" value="InterPro"/>
</dbReference>
<dbReference type="InterPro" id="IPR001367">
    <property type="entry name" value="Fe_dep_repressor"/>
</dbReference>
<evidence type="ECO:0000259" key="6">
    <source>
        <dbReference type="Pfam" id="PF02742"/>
    </source>
</evidence>
<evidence type="ECO:0000256" key="4">
    <source>
        <dbReference type="ARBA" id="ARBA00023163"/>
    </source>
</evidence>
<dbReference type="SMART" id="SM00529">
    <property type="entry name" value="HTH_DTXR"/>
    <property type="match status" value="1"/>
</dbReference>
<evidence type="ECO:0000313" key="8">
    <source>
        <dbReference type="Proteomes" id="UP000824088"/>
    </source>
</evidence>
<dbReference type="Proteomes" id="UP000824088">
    <property type="component" value="Unassembled WGS sequence"/>
</dbReference>
<evidence type="ECO:0000256" key="3">
    <source>
        <dbReference type="ARBA" id="ARBA00023125"/>
    </source>
</evidence>
<evidence type="ECO:0000256" key="1">
    <source>
        <dbReference type="ARBA" id="ARBA00007871"/>
    </source>
</evidence>
<evidence type="ECO:0000259" key="5">
    <source>
        <dbReference type="Pfam" id="PF01325"/>
    </source>
</evidence>
<feature type="domain" description="HTH dtxR-type" evidence="5">
    <location>
        <begin position="6"/>
        <end position="56"/>
    </location>
</feature>
<dbReference type="PANTHER" id="PTHR33238:SF7">
    <property type="entry name" value="IRON-DEPENDENT TRANSCRIPTIONAL REGULATOR"/>
    <property type="match status" value="1"/>
</dbReference>
<dbReference type="InterPro" id="IPR022689">
    <property type="entry name" value="Iron_dep_repressor"/>
</dbReference>
<dbReference type="PANTHER" id="PTHR33238">
    <property type="entry name" value="IRON (METAL) DEPENDENT REPRESSOR, DTXR FAMILY"/>
    <property type="match status" value="1"/>
</dbReference>
<dbReference type="InterPro" id="IPR036388">
    <property type="entry name" value="WH-like_DNA-bd_sf"/>
</dbReference>
<keyword evidence="3" id="KW-0238">DNA-binding</keyword>
<comment type="similarity">
    <text evidence="1">Belongs to the DtxR/MntR family.</text>
</comment>
<dbReference type="InterPro" id="IPR036390">
    <property type="entry name" value="WH_DNA-bd_sf"/>
</dbReference>
<dbReference type="InterPro" id="IPR022687">
    <property type="entry name" value="HTH_DTXR"/>
</dbReference>
<dbReference type="Gene3D" id="1.10.10.10">
    <property type="entry name" value="Winged helix-like DNA-binding domain superfamily/Winged helix DNA-binding domain"/>
    <property type="match status" value="1"/>
</dbReference>
<dbReference type="InterPro" id="IPR036421">
    <property type="entry name" value="Fe_dep_repressor_sf"/>
</dbReference>
<dbReference type="Gene3D" id="1.10.60.10">
    <property type="entry name" value="Iron dependent repressor, metal binding and dimerisation domain"/>
    <property type="match status" value="1"/>
</dbReference>
<comment type="caution">
    <text evidence="7">The sequence shown here is derived from an EMBL/GenBank/DDBJ whole genome shotgun (WGS) entry which is preliminary data.</text>
</comment>
<dbReference type="InterPro" id="IPR050536">
    <property type="entry name" value="DtxR_MntR_Metal-Reg"/>
</dbReference>
<reference evidence="7" key="1">
    <citation type="submission" date="2020-10" db="EMBL/GenBank/DDBJ databases">
        <authorList>
            <person name="Gilroy R."/>
        </authorList>
    </citation>
    <scope>NUCLEOTIDE SEQUENCE</scope>
    <source>
        <strain evidence="7">1063</strain>
    </source>
</reference>
<name>A0A9D1HQY8_9FIRM</name>
<keyword evidence="2" id="KW-0805">Transcription regulation</keyword>
<sequence>MLKSHESEEMYLETIFLLKRRKGMVRSVDIVEELGYAKSSVSRGVNLLLEKGYVTVGRGGELAFTEKGYEKAASVYERHRVITRVLRSMGADKELAEENACRIEHIISEELFDVLRAYDEKI</sequence>
<dbReference type="SUPFAM" id="SSF46785">
    <property type="entry name" value="Winged helix' DNA-binding domain"/>
    <property type="match status" value="1"/>
</dbReference>
<dbReference type="EMBL" id="DVMN01000026">
    <property type="protein sequence ID" value="HIU20891.1"/>
    <property type="molecule type" value="Genomic_DNA"/>
</dbReference>
<gene>
    <name evidence="7" type="ORF">IAD51_01425</name>
</gene>
<dbReference type="SUPFAM" id="SSF47979">
    <property type="entry name" value="Iron-dependent repressor protein, dimerization domain"/>
    <property type="match status" value="1"/>
</dbReference>
<reference evidence="7" key="2">
    <citation type="journal article" date="2021" name="PeerJ">
        <title>Extensive microbial diversity within the chicken gut microbiome revealed by metagenomics and culture.</title>
        <authorList>
            <person name="Gilroy R."/>
            <person name="Ravi A."/>
            <person name="Getino M."/>
            <person name="Pursley I."/>
            <person name="Horton D.L."/>
            <person name="Alikhan N.F."/>
            <person name="Baker D."/>
            <person name="Gharbi K."/>
            <person name="Hall N."/>
            <person name="Watson M."/>
            <person name="Adriaenssens E.M."/>
            <person name="Foster-Nyarko E."/>
            <person name="Jarju S."/>
            <person name="Secka A."/>
            <person name="Antonio M."/>
            <person name="Oren A."/>
            <person name="Chaudhuri R.R."/>
            <person name="La Ragione R."/>
            <person name="Hildebrand F."/>
            <person name="Pallen M.J."/>
        </authorList>
    </citation>
    <scope>NUCLEOTIDE SEQUENCE</scope>
    <source>
        <strain evidence="7">1063</strain>
    </source>
</reference>
<proteinExistence type="inferred from homology"/>
<dbReference type="Pfam" id="PF02742">
    <property type="entry name" value="Fe_dep_repr_C"/>
    <property type="match status" value="1"/>
</dbReference>